<reference evidence="1 2" key="2">
    <citation type="submission" date="2007-04" db="EMBL/GenBank/DDBJ databases">
        <title>Draft genome sequence of Eubacterium ventriosum (ATCC 27560).</title>
        <authorList>
            <person name="Sudarsanam P."/>
            <person name="Ley R."/>
            <person name="Guruge J."/>
            <person name="Turnbaugh P.J."/>
            <person name="Mahowald M."/>
            <person name="Liep D."/>
            <person name="Gordon J."/>
        </authorList>
    </citation>
    <scope>NUCLEOTIDE SEQUENCE [LARGE SCALE GENOMIC DNA]</scope>
    <source>
        <strain evidence="1 2">ATCC 27560</strain>
    </source>
</reference>
<evidence type="ECO:0008006" key="3">
    <source>
        <dbReference type="Google" id="ProtNLM"/>
    </source>
</evidence>
<organism evidence="1 2">
    <name type="scientific">Eubacterium ventriosum ATCC 27560</name>
    <dbReference type="NCBI Taxonomy" id="411463"/>
    <lineage>
        <taxon>Bacteria</taxon>
        <taxon>Bacillati</taxon>
        <taxon>Bacillota</taxon>
        <taxon>Clostridia</taxon>
        <taxon>Eubacteriales</taxon>
        <taxon>Eubacteriaceae</taxon>
        <taxon>Eubacterium</taxon>
    </lineage>
</organism>
<gene>
    <name evidence="1" type="ORF">EUBVEN_02323</name>
</gene>
<dbReference type="AlphaFoldDB" id="A5Z9C8"/>
<sequence>MDNEIKETDMNNLPKDPVMLLSVVNTNLRDFYSNLDEFCKAKDADKQEIIEKLKMIEYTYDEEKNQFV</sequence>
<dbReference type="STRING" id="411463.EUBVEN_02323"/>
<evidence type="ECO:0000313" key="2">
    <source>
        <dbReference type="Proteomes" id="UP000006000"/>
    </source>
</evidence>
<dbReference type="Pfam" id="PF14056">
    <property type="entry name" value="DUF4250"/>
    <property type="match status" value="1"/>
</dbReference>
<evidence type="ECO:0000313" key="1">
    <source>
        <dbReference type="EMBL" id="EDM50372.1"/>
    </source>
</evidence>
<accession>A5Z9C8</accession>
<dbReference type="InterPro" id="IPR025346">
    <property type="entry name" value="DUF4250"/>
</dbReference>
<dbReference type="HOGENOM" id="CLU_182788_0_1_9"/>
<dbReference type="eggNOG" id="ENOG50339TV">
    <property type="taxonomic scope" value="Bacteria"/>
</dbReference>
<reference evidence="1 2" key="1">
    <citation type="submission" date="2007-03" db="EMBL/GenBank/DDBJ databases">
        <authorList>
            <person name="Fulton L."/>
            <person name="Clifton S."/>
            <person name="Fulton B."/>
            <person name="Xu J."/>
            <person name="Minx P."/>
            <person name="Pepin K.H."/>
            <person name="Johnson M."/>
            <person name="Thiruvilangam P."/>
            <person name="Bhonagiri V."/>
            <person name="Nash W.E."/>
            <person name="Mardis E.R."/>
            <person name="Wilson R.K."/>
        </authorList>
    </citation>
    <scope>NUCLEOTIDE SEQUENCE [LARGE SCALE GENOMIC DNA]</scope>
    <source>
        <strain evidence="1 2">ATCC 27560</strain>
    </source>
</reference>
<dbReference type="EMBL" id="AAVL02000037">
    <property type="protein sequence ID" value="EDM50372.1"/>
    <property type="molecule type" value="Genomic_DNA"/>
</dbReference>
<proteinExistence type="predicted"/>
<protein>
    <recommendedName>
        <fullName evidence="3">DUF4250 domain-containing protein</fullName>
    </recommendedName>
</protein>
<dbReference type="Proteomes" id="UP000006000">
    <property type="component" value="Unassembled WGS sequence"/>
</dbReference>
<comment type="caution">
    <text evidence="1">The sequence shown here is derived from an EMBL/GenBank/DDBJ whole genome shotgun (WGS) entry which is preliminary data.</text>
</comment>
<name>A5Z9C8_9FIRM</name>